<dbReference type="Proteomes" id="UP000271631">
    <property type="component" value="Unassembled WGS sequence"/>
</dbReference>
<proteinExistence type="predicted"/>
<dbReference type="EMBL" id="RBUQ01000324">
    <property type="protein sequence ID" value="RMV29330.1"/>
    <property type="molecule type" value="Genomic_DNA"/>
</dbReference>
<evidence type="ECO:0000313" key="2">
    <source>
        <dbReference type="Proteomes" id="UP000271631"/>
    </source>
</evidence>
<protein>
    <recommendedName>
        <fullName evidence="3">DUF1631 domain-containing protein</fullName>
    </recommendedName>
</protein>
<dbReference type="AlphaFoldDB" id="A0A3M6BCK6"/>
<comment type="caution">
    <text evidence="1">The sequence shown here is derived from an EMBL/GenBank/DDBJ whole genome shotgun (WGS) entry which is preliminary data.</text>
</comment>
<feature type="non-terminal residue" evidence="1">
    <location>
        <position position="219"/>
    </location>
</feature>
<sequence length="219" mass="24360">MSGGVMPNDEKVVPLSKLLPAQGASSPLARLPVVLLQVRDKAAQQLKDALQALFDNADDTLFEMADRASNNTDQNIFFEAMRDLRLKRKSIERCFLDKFYESFLALGQYQIQEPALPAAVSFDKLALVHNDELEKTVAVDAMVSKVMSRDSLALGQLTARLNVLIAQAITEESNPLGPAMLCRFFLEAGRSLGVEIKVKLIILKLFEKYVLTNTDHLYC</sequence>
<gene>
    <name evidence="1" type="ORF">ALP13_04779</name>
</gene>
<name>A0A3M6BCK6_PSEYM</name>
<evidence type="ECO:0000313" key="1">
    <source>
        <dbReference type="EMBL" id="RMV29330.1"/>
    </source>
</evidence>
<organism evidence="1 2">
    <name type="scientific">Pseudomonas syringae pv. maculicola</name>
    <dbReference type="NCBI Taxonomy" id="59511"/>
    <lineage>
        <taxon>Bacteria</taxon>
        <taxon>Pseudomonadati</taxon>
        <taxon>Pseudomonadota</taxon>
        <taxon>Gammaproteobacteria</taxon>
        <taxon>Pseudomonadales</taxon>
        <taxon>Pseudomonadaceae</taxon>
        <taxon>Pseudomonas</taxon>
    </lineage>
</organism>
<accession>A0A3M6BCK6</accession>
<reference evidence="1 2" key="1">
    <citation type="submission" date="2018-08" db="EMBL/GenBank/DDBJ databases">
        <title>Recombination of ecologically and evolutionarily significant loci maintains genetic cohesion in the Pseudomonas syringae species complex.</title>
        <authorList>
            <person name="Dillon M."/>
            <person name="Thakur S."/>
            <person name="Almeida R.N.D."/>
            <person name="Weir B.S."/>
            <person name="Guttman D.S."/>
        </authorList>
    </citation>
    <scope>NUCLEOTIDE SEQUENCE [LARGE SCALE GENOMIC DNA]</scope>
    <source>
        <strain evidence="1 2">ICMP 11281</strain>
    </source>
</reference>
<dbReference type="Pfam" id="PF07793">
    <property type="entry name" value="DUF1631"/>
    <property type="match status" value="1"/>
</dbReference>
<evidence type="ECO:0008006" key="3">
    <source>
        <dbReference type="Google" id="ProtNLM"/>
    </source>
</evidence>
<dbReference type="InterPro" id="IPR012434">
    <property type="entry name" value="DUF1631"/>
</dbReference>